<proteinExistence type="predicted"/>
<comment type="caution">
    <text evidence="1">The sequence shown here is derived from an EMBL/GenBank/DDBJ whole genome shotgun (WGS) entry which is preliminary data.</text>
</comment>
<organism evidence="1 2">
    <name type="scientific">Brachionus plicatilis</name>
    <name type="common">Marine rotifer</name>
    <name type="synonym">Brachionus muelleri</name>
    <dbReference type="NCBI Taxonomy" id="10195"/>
    <lineage>
        <taxon>Eukaryota</taxon>
        <taxon>Metazoa</taxon>
        <taxon>Spiralia</taxon>
        <taxon>Gnathifera</taxon>
        <taxon>Rotifera</taxon>
        <taxon>Eurotatoria</taxon>
        <taxon>Monogononta</taxon>
        <taxon>Pseudotrocha</taxon>
        <taxon>Ploima</taxon>
        <taxon>Brachionidae</taxon>
        <taxon>Brachionus</taxon>
    </lineage>
</organism>
<evidence type="ECO:0000313" key="2">
    <source>
        <dbReference type="Proteomes" id="UP000276133"/>
    </source>
</evidence>
<dbReference type="Proteomes" id="UP000276133">
    <property type="component" value="Unassembled WGS sequence"/>
</dbReference>
<accession>A0A3M7PQF7</accession>
<keyword evidence="2" id="KW-1185">Reference proteome</keyword>
<gene>
    <name evidence="1" type="ORF">BpHYR1_018449</name>
</gene>
<dbReference type="AlphaFoldDB" id="A0A3M7PQF7"/>
<dbReference type="EMBL" id="REGN01009452">
    <property type="protein sequence ID" value="RNA01139.1"/>
    <property type="molecule type" value="Genomic_DNA"/>
</dbReference>
<evidence type="ECO:0000313" key="1">
    <source>
        <dbReference type="EMBL" id="RNA01139.1"/>
    </source>
</evidence>
<protein>
    <submittedName>
        <fullName evidence="1">Uncharacterized protein</fullName>
    </submittedName>
</protein>
<reference evidence="1 2" key="1">
    <citation type="journal article" date="2018" name="Sci. Rep.">
        <title>Genomic signatures of local adaptation to the degree of environmental predictability in rotifers.</title>
        <authorList>
            <person name="Franch-Gras L."/>
            <person name="Hahn C."/>
            <person name="Garcia-Roger E.M."/>
            <person name="Carmona M.J."/>
            <person name="Serra M."/>
            <person name="Gomez A."/>
        </authorList>
    </citation>
    <scope>NUCLEOTIDE SEQUENCE [LARGE SCALE GENOMIC DNA]</scope>
    <source>
        <strain evidence="1">HYR1</strain>
    </source>
</reference>
<name>A0A3M7PQF7_BRAPC</name>
<sequence>MCSKNHSDQKISKKKLFLNKQFYSFSKNDMLFSFFETNKEEIAKNLDKRKITTMCYHRRSPSRPPPQACLPPSLVSRCVSGDIFKLKTRSLACNLYDQDINSLLRVRFQRCKLIISCNLILAFPITKTGFLNL</sequence>